<evidence type="ECO:0000256" key="1">
    <source>
        <dbReference type="ARBA" id="ARBA00023002"/>
    </source>
</evidence>
<dbReference type="GO" id="GO:0016491">
    <property type="term" value="F:oxidoreductase activity"/>
    <property type="evidence" value="ECO:0007669"/>
    <property type="project" value="UniProtKB-KW"/>
</dbReference>
<reference evidence="3" key="1">
    <citation type="submission" date="2021-01" db="EMBL/GenBank/DDBJ databases">
        <title>Whole genome shotgun sequence of Virgisporangium ochraceum NBRC 16418.</title>
        <authorList>
            <person name="Komaki H."/>
            <person name="Tamura T."/>
        </authorList>
    </citation>
    <scope>NUCLEOTIDE SEQUENCE</scope>
    <source>
        <strain evidence="3">NBRC 16418</strain>
    </source>
</reference>
<evidence type="ECO:0000259" key="2">
    <source>
        <dbReference type="Pfam" id="PF00248"/>
    </source>
</evidence>
<dbReference type="CDD" id="cd19081">
    <property type="entry name" value="AKR_AKR9C1"/>
    <property type="match status" value="1"/>
</dbReference>
<dbReference type="EMBL" id="BOPH01000086">
    <property type="protein sequence ID" value="GIJ71166.1"/>
    <property type="molecule type" value="Genomic_DNA"/>
</dbReference>
<dbReference type="InterPro" id="IPR036812">
    <property type="entry name" value="NAD(P)_OxRdtase_dom_sf"/>
</dbReference>
<dbReference type="PANTHER" id="PTHR43364:SF4">
    <property type="entry name" value="NAD(P)-LINKED OXIDOREDUCTASE SUPERFAMILY PROTEIN"/>
    <property type="match status" value="1"/>
</dbReference>
<proteinExistence type="predicted"/>
<organism evidence="3 4">
    <name type="scientific">Virgisporangium ochraceum</name>
    <dbReference type="NCBI Taxonomy" id="65505"/>
    <lineage>
        <taxon>Bacteria</taxon>
        <taxon>Bacillati</taxon>
        <taxon>Actinomycetota</taxon>
        <taxon>Actinomycetes</taxon>
        <taxon>Micromonosporales</taxon>
        <taxon>Micromonosporaceae</taxon>
        <taxon>Virgisporangium</taxon>
    </lineage>
</organism>
<keyword evidence="4" id="KW-1185">Reference proteome</keyword>
<dbReference type="InterPro" id="IPR050523">
    <property type="entry name" value="AKR_Detox_Biosynth"/>
</dbReference>
<dbReference type="RefSeq" id="WP_203931055.1">
    <property type="nucleotide sequence ID" value="NZ_BOPH01000086.1"/>
</dbReference>
<dbReference type="Gene3D" id="3.20.20.100">
    <property type="entry name" value="NADP-dependent oxidoreductase domain"/>
    <property type="match status" value="1"/>
</dbReference>
<dbReference type="Pfam" id="PF00248">
    <property type="entry name" value="Aldo_ket_red"/>
    <property type="match status" value="1"/>
</dbReference>
<name>A0A8J4A1I9_9ACTN</name>
<dbReference type="GO" id="GO:0005829">
    <property type="term" value="C:cytosol"/>
    <property type="evidence" value="ECO:0007669"/>
    <property type="project" value="TreeGrafter"/>
</dbReference>
<feature type="domain" description="NADP-dependent oxidoreductase" evidence="2">
    <location>
        <begin position="15"/>
        <end position="316"/>
    </location>
</feature>
<sequence>MEYRYLGRTGLKVSEICLGAMHFGGETDEETSVRVLDAFVDAGGTFIDTADVYGGGASEEVLGRWLKGRNRDDLVIATKVWGRTGPGPNDVGLSRKHLRTAVEASLRRLGTDHLDLYYTHVYDDATPLEETLSTLDTLVTEGKVRYLGASNVPAWHLQKAIDVADRHGWARYDALQPLYNLLDRETEWELLPVCRNEGLGVLPWSPLRAGWLSGRIRRGMAAPPPGTRVALAAGRGHIESWENYATERTWRVLDELEAVAAETGHTVAQVAVRWLLQAPGVTAPIIGPRTFEHFTDNLGAVGWTLTAEQQARLTAVSGKPKVYPYDILETLLQQR</sequence>
<dbReference type="AlphaFoldDB" id="A0A8J4A1I9"/>
<dbReference type="Proteomes" id="UP000635606">
    <property type="component" value="Unassembled WGS sequence"/>
</dbReference>
<evidence type="ECO:0000313" key="3">
    <source>
        <dbReference type="EMBL" id="GIJ71166.1"/>
    </source>
</evidence>
<keyword evidence="1" id="KW-0560">Oxidoreductase</keyword>
<dbReference type="InterPro" id="IPR023210">
    <property type="entry name" value="NADP_OxRdtase_dom"/>
</dbReference>
<evidence type="ECO:0000313" key="4">
    <source>
        <dbReference type="Proteomes" id="UP000635606"/>
    </source>
</evidence>
<comment type="caution">
    <text evidence="3">The sequence shown here is derived from an EMBL/GenBank/DDBJ whole genome shotgun (WGS) entry which is preliminary data.</text>
</comment>
<dbReference type="PANTHER" id="PTHR43364">
    <property type="entry name" value="NADH-SPECIFIC METHYLGLYOXAL REDUCTASE-RELATED"/>
    <property type="match status" value="1"/>
</dbReference>
<dbReference type="SUPFAM" id="SSF51430">
    <property type="entry name" value="NAD(P)-linked oxidoreductase"/>
    <property type="match status" value="1"/>
</dbReference>
<accession>A0A8J4A1I9</accession>
<protein>
    <submittedName>
        <fullName evidence="3">Aldo/keto reductase</fullName>
    </submittedName>
</protein>
<gene>
    <name evidence="3" type="ORF">Voc01_060830</name>
</gene>
<dbReference type="FunFam" id="3.20.20.100:FF:000004">
    <property type="entry name" value="Oxidoreductase, aldo/keto reductase"/>
    <property type="match status" value="1"/>
</dbReference>